<name>A0A1Y5RHS0_9RHOB</name>
<evidence type="ECO:0000313" key="1">
    <source>
        <dbReference type="EMBL" id="SLN17389.1"/>
    </source>
</evidence>
<dbReference type="Proteomes" id="UP000193870">
    <property type="component" value="Unassembled WGS sequence"/>
</dbReference>
<dbReference type="AlphaFoldDB" id="A0A1Y5RHS0"/>
<reference evidence="1 2" key="1">
    <citation type="submission" date="2017-03" db="EMBL/GenBank/DDBJ databases">
        <authorList>
            <person name="Afonso C.L."/>
            <person name="Miller P.J."/>
            <person name="Scott M.A."/>
            <person name="Spackman E."/>
            <person name="Goraichik I."/>
            <person name="Dimitrov K.M."/>
            <person name="Suarez D.L."/>
            <person name="Swayne D.E."/>
        </authorList>
    </citation>
    <scope>NUCLEOTIDE SEQUENCE [LARGE SCALE GENOMIC DNA]</scope>
    <source>
        <strain evidence="1 2">CECT 7066</strain>
    </source>
</reference>
<evidence type="ECO:0000313" key="2">
    <source>
        <dbReference type="Proteomes" id="UP000193870"/>
    </source>
</evidence>
<accession>A0A1Y5RHS0</accession>
<protein>
    <submittedName>
        <fullName evidence="1">Uncharacterized protein</fullName>
    </submittedName>
</protein>
<gene>
    <name evidence="1" type="ORF">PAM7066_00526</name>
</gene>
<sequence>MRHAIRTTTARLDWPLPVLETALLAVALVYLLAL</sequence>
<proteinExistence type="predicted"/>
<organism evidence="1 2">
    <name type="scientific">Palleronia marisminoris</name>
    <dbReference type="NCBI Taxonomy" id="315423"/>
    <lineage>
        <taxon>Bacteria</taxon>
        <taxon>Pseudomonadati</taxon>
        <taxon>Pseudomonadota</taxon>
        <taxon>Alphaproteobacteria</taxon>
        <taxon>Rhodobacterales</taxon>
        <taxon>Roseobacteraceae</taxon>
        <taxon>Palleronia</taxon>
    </lineage>
</organism>
<keyword evidence="2" id="KW-1185">Reference proteome</keyword>
<dbReference type="EMBL" id="FWFV01000001">
    <property type="protein sequence ID" value="SLN17389.1"/>
    <property type="molecule type" value="Genomic_DNA"/>
</dbReference>